<dbReference type="EMBL" id="NEVH01017533">
    <property type="protein sequence ID" value="PNF24138.1"/>
    <property type="molecule type" value="Genomic_DNA"/>
</dbReference>
<evidence type="ECO:0000256" key="1">
    <source>
        <dbReference type="ARBA" id="ARBA00022723"/>
    </source>
</evidence>
<evidence type="ECO:0000256" key="3">
    <source>
        <dbReference type="ARBA" id="ARBA00022833"/>
    </source>
</evidence>
<dbReference type="Gene3D" id="3.30.40.10">
    <property type="entry name" value="Zinc/RING finger domain, C3HC4 (zinc finger)"/>
    <property type="match status" value="1"/>
</dbReference>
<feature type="domain" description="PDZ" evidence="6">
    <location>
        <begin position="20"/>
        <end position="101"/>
    </location>
</feature>
<dbReference type="GO" id="GO:0043161">
    <property type="term" value="P:proteasome-mediated ubiquitin-dependent protein catabolic process"/>
    <property type="evidence" value="ECO:0007669"/>
    <property type="project" value="TreeGrafter"/>
</dbReference>
<dbReference type="Gene3D" id="2.30.42.10">
    <property type="match status" value="1"/>
</dbReference>
<reference evidence="7 8" key="1">
    <citation type="submission" date="2017-12" db="EMBL/GenBank/DDBJ databases">
        <title>Hemimetabolous genomes reveal molecular basis of termite eusociality.</title>
        <authorList>
            <person name="Harrison M.C."/>
            <person name="Jongepier E."/>
            <person name="Robertson H.M."/>
            <person name="Arning N."/>
            <person name="Bitard-Feildel T."/>
            <person name="Chao H."/>
            <person name="Childers C.P."/>
            <person name="Dinh H."/>
            <person name="Doddapaneni H."/>
            <person name="Dugan S."/>
            <person name="Gowin J."/>
            <person name="Greiner C."/>
            <person name="Han Y."/>
            <person name="Hu H."/>
            <person name="Hughes D.S.T."/>
            <person name="Huylmans A.-K."/>
            <person name="Kemena C."/>
            <person name="Kremer L.P.M."/>
            <person name="Lee S.L."/>
            <person name="Lopez-Ezquerra A."/>
            <person name="Mallet L."/>
            <person name="Monroy-Kuhn J.M."/>
            <person name="Moser A."/>
            <person name="Murali S.C."/>
            <person name="Muzny D.M."/>
            <person name="Otani S."/>
            <person name="Piulachs M.-D."/>
            <person name="Poelchau M."/>
            <person name="Qu J."/>
            <person name="Schaub F."/>
            <person name="Wada-Katsumata A."/>
            <person name="Worley K.C."/>
            <person name="Xie Q."/>
            <person name="Ylla G."/>
            <person name="Poulsen M."/>
            <person name="Gibbs R.A."/>
            <person name="Schal C."/>
            <person name="Richards S."/>
            <person name="Belles X."/>
            <person name="Korb J."/>
            <person name="Bornberg-Bauer E."/>
        </authorList>
    </citation>
    <scope>NUCLEOTIDE SEQUENCE [LARGE SCALE GENOMIC DNA]</scope>
    <source>
        <tissue evidence="7">Whole body</tissue>
    </source>
</reference>
<dbReference type="CDD" id="cd16571">
    <property type="entry name" value="RING-HC_SIAHs"/>
    <property type="match status" value="1"/>
</dbReference>
<dbReference type="InterPro" id="IPR049548">
    <property type="entry name" value="Sina-like_RING"/>
</dbReference>
<dbReference type="SUPFAM" id="SSF50156">
    <property type="entry name" value="PDZ domain-like"/>
    <property type="match status" value="1"/>
</dbReference>
<name>A0A2J7Q6D2_9NEOP</name>
<evidence type="ECO:0000256" key="4">
    <source>
        <dbReference type="PROSITE-ProRule" id="PRU00175"/>
    </source>
</evidence>
<evidence type="ECO:0000313" key="8">
    <source>
        <dbReference type="Proteomes" id="UP000235965"/>
    </source>
</evidence>
<comment type="caution">
    <text evidence="7">The sequence shown here is derived from an EMBL/GenBank/DDBJ whole genome shotgun (WGS) entry which is preliminary data.</text>
</comment>
<dbReference type="GO" id="GO:0008270">
    <property type="term" value="F:zinc ion binding"/>
    <property type="evidence" value="ECO:0007669"/>
    <property type="project" value="UniProtKB-KW"/>
</dbReference>
<dbReference type="PROSITE" id="PS50089">
    <property type="entry name" value="ZF_RING_2"/>
    <property type="match status" value="1"/>
</dbReference>
<dbReference type="InterPro" id="IPR004162">
    <property type="entry name" value="SINA-like_animal"/>
</dbReference>
<accession>A0A2J7Q6D2</accession>
<evidence type="ECO:0008006" key="9">
    <source>
        <dbReference type="Google" id="ProtNLM"/>
    </source>
</evidence>
<keyword evidence="1" id="KW-0479">Metal-binding</keyword>
<evidence type="ECO:0000313" key="7">
    <source>
        <dbReference type="EMBL" id="PNF24138.1"/>
    </source>
</evidence>
<dbReference type="AlphaFoldDB" id="A0A2J7Q6D2"/>
<keyword evidence="3" id="KW-0862">Zinc</keyword>
<dbReference type="SUPFAM" id="SSF57850">
    <property type="entry name" value="RING/U-box"/>
    <property type="match status" value="1"/>
</dbReference>
<dbReference type="InterPro" id="IPR036034">
    <property type="entry name" value="PDZ_sf"/>
</dbReference>
<dbReference type="GO" id="GO:0061630">
    <property type="term" value="F:ubiquitin protein ligase activity"/>
    <property type="evidence" value="ECO:0007669"/>
    <property type="project" value="TreeGrafter"/>
</dbReference>
<dbReference type="InterPro" id="IPR001841">
    <property type="entry name" value="Znf_RING"/>
</dbReference>
<dbReference type="Pfam" id="PF21362">
    <property type="entry name" value="Sina_RING"/>
    <property type="match status" value="1"/>
</dbReference>
<dbReference type="SMART" id="SM00228">
    <property type="entry name" value="PDZ"/>
    <property type="match status" value="1"/>
</dbReference>
<evidence type="ECO:0000259" key="5">
    <source>
        <dbReference type="PROSITE" id="PS50089"/>
    </source>
</evidence>
<sequence length="511" mass="56079">MVKTTSDSECDQHYCPSVRLCEVARPATGSCGFHLTRSKWDPYPWVSGVELGSAAEAAGLQAGDCVLEVNGEDVLGQRIGEVASRVRARADRVTLLLWNAGSDPHCSPESLCCGPMPSNLQRLSACMSSILAVLECPICLDTIPPPAHQCGNGHLICVKCRVKTERCPICRVRFCRARSLLADQVFNSLTEAFELKDEAEEERPAKLRERLFGSKRNKPFQPSKLMPELKISLVTTPTNKFLTRVLGKSSSVENLSSNPVNLSAVPRNLSEFSSNLRSKSLSTSEICQSMGSCPVSRSPSVNSTHRVDVPQYLRSKRPASYHGSCESLDADFTDNEQLYCCPCEEDCPALIKGLEMLQHIQESHEGPLVHYFKTRLTLSLPLASEETAVLAITNDGNTFFLKVAHQPSASDKFGPGDTLVWLWMLGSKQQADSYELILNLSSHGDQGKCLSFRSRALSLASTSWTQICETRAAIGLTANILRKKFATELELGIPIKMEAEVKDTSAEHCLP</sequence>
<dbReference type="InterPro" id="IPR001478">
    <property type="entry name" value="PDZ"/>
</dbReference>
<dbReference type="GO" id="GO:0031624">
    <property type="term" value="F:ubiquitin conjugating enzyme binding"/>
    <property type="evidence" value="ECO:0007669"/>
    <property type="project" value="TreeGrafter"/>
</dbReference>
<dbReference type="InterPro" id="IPR013083">
    <property type="entry name" value="Znf_RING/FYVE/PHD"/>
</dbReference>
<dbReference type="Pfam" id="PF17820">
    <property type="entry name" value="PDZ_6"/>
    <property type="match status" value="1"/>
</dbReference>
<proteinExistence type="predicted"/>
<dbReference type="PANTHER" id="PTHR45877">
    <property type="entry name" value="E3 UBIQUITIN-PROTEIN LIGASE SIAH2"/>
    <property type="match status" value="1"/>
</dbReference>
<keyword evidence="2 4" id="KW-0863">Zinc-finger</keyword>
<dbReference type="STRING" id="105785.A0A2J7Q6D2"/>
<dbReference type="PANTHER" id="PTHR45877:SF2">
    <property type="entry name" value="E3 UBIQUITIN-PROTEIN LIGASE SINA-RELATED"/>
    <property type="match status" value="1"/>
</dbReference>
<dbReference type="PROSITE" id="PS50106">
    <property type="entry name" value="PDZ"/>
    <property type="match status" value="1"/>
</dbReference>
<dbReference type="InterPro" id="IPR041489">
    <property type="entry name" value="PDZ_6"/>
</dbReference>
<dbReference type="Proteomes" id="UP000235965">
    <property type="component" value="Unassembled WGS sequence"/>
</dbReference>
<keyword evidence="8" id="KW-1185">Reference proteome</keyword>
<organism evidence="7 8">
    <name type="scientific">Cryptotermes secundus</name>
    <dbReference type="NCBI Taxonomy" id="105785"/>
    <lineage>
        <taxon>Eukaryota</taxon>
        <taxon>Metazoa</taxon>
        <taxon>Ecdysozoa</taxon>
        <taxon>Arthropoda</taxon>
        <taxon>Hexapoda</taxon>
        <taxon>Insecta</taxon>
        <taxon>Pterygota</taxon>
        <taxon>Neoptera</taxon>
        <taxon>Polyneoptera</taxon>
        <taxon>Dictyoptera</taxon>
        <taxon>Blattodea</taxon>
        <taxon>Blattoidea</taxon>
        <taxon>Termitoidae</taxon>
        <taxon>Kalotermitidae</taxon>
        <taxon>Cryptotermitinae</taxon>
        <taxon>Cryptotermes</taxon>
    </lineage>
</organism>
<evidence type="ECO:0000256" key="2">
    <source>
        <dbReference type="ARBA" id="ARBA00022771"/>
    </source>
</evidence>
<dbReference type="GO" id="GO:0005737">
    <property type="term" value="C:cytoplasm"/>
    <property type="evidence" value="ECO:0007669"/>
    <property type="project" value="TreeGrafter"/>
</dbReference>
<protein>
    <recommendedName>
        <fullName evidence="9">E3 ubiquitin-protein ligase sina</fullName>
    </recommendedName>
</protein>
<gene>
    <name evidence="7" type="ORF">B7P43_G00602</name>
</gene>
<evidence type="ECO:0000259" key="6">
    <source>
        <dbReference type="PROSITE" id="PS50106"/>
    </source>
</evidence>
<dbReference type="OrthoDB" id="10009200at2759"/>
<feature type="domain" description="RING-type" evidence="5">
    <location>
        <begin position="136"/>
        <end position="171"/>
    </location>
</feature>
<dbReference type="InParanoid" id="A0A2J7Q6D2"/>